<proteinExistence type="predicted"/>
<gene>
    <name evidence="1" type="ORF">B0H15DRAFT_749167</name>
</gene>
<sequence length="184" mass="20341">SESESYCGQLLRQKRGFPLYVPGPQRNLPDVYRHTGVAIGDVGRVTSDGIFDFFFNVYLPADHPVNANNVPEDFSPLAPYIGRDVVHIDFEPGNYVSSPSVQKLELGSPSEYFMFNCDTPHGAVLALPHGAHVQKLENLGNLRQYASKNAESWYRHVNGARGRGLANGSLYLVTGCEKSRSWGI</sequence>
<evidence type="ECO:0000313" key="1">
    <source>
        <dbReference type="EMBL" id="KAJ7081759.1"/>
    </source>
</evidence>
<keyword evidence="2" id="KW-1185">Reference proteome</keyword>
<dbReference type="EMBL" id="JARJCN010000048">
    <property type="protein sequence ID" value="KAJ7081759.1"/>
    <property type="molecule type" value="Genomic_DNA"/>
</dbReference>
<dbReference type="Proteomes" id="UP001222325">
    <property type="component" value="Unassembled WGS sequence"/>
</dbReference>
<feature type="non-terminal residue" evidence="1">
    <location>
        <position position="184"/>
    </location>
</feature>
<name>A0AAD6TW39_9AGAR</name>
<accession>A0AAD6TW39</accession>
<reference evidence="1" key="1">
    <citation type="submission" date="2023-03" db="EMBL/GenBank/DDBJ databases">
        <title>Massive genome expansion in bonnet fungi (Mycena s.s.) driven by repeated elements and novel gene families across ecological guilds.</title>
        <authorList>
            <consortium name="Lawrence Berkeley National Laboratory"/>
            <person name="Harder C.B."/>
            <person name="Miyauchi S."/>
            <person name="Viragh M."/>
            <person name="Kuo A."/>
            <person name="Thoen E."/>
            <person name="Andreopoulos B."/>
            <person name="Lu D."/>
            <person name="Skrede I."/>
            <person name="Drula E."/>
            <person name="Henrissat B."/>
            <person name="Morin E."/>
            <person name="Kohler A."/>
            <person name="Barry K."/>
            <person name="LaButti K."/>
            <person name="Morin E."/>
            <person name="Salamov A."/>
            <person name="Lipzen A."/>
            <person name="Mereny Z."/>
            <person name="Hegedus B."/>
            <person name="Baldrian P."/>
            <person name="Stursova M."/>
            <person name="Weitz H."/>
            <person name="Taylor A."/>
            <person name="Grigoriev I.V."/>
            <person name="Nagy L.G."/>
            <person name="Martin F."/>
            <person name="Kauserud H."/>
        </authorList>
    </citation>
    <scope>NUCLEOTIDE SEQUENCE</scope>
    <source>
        <strain evidence="1">CBHHK173m</strain>
    </source>
</reference>
<protein>
    <submittedName>
        <fullName evidence="1">Uncharacterized protein</fullName>
    </submittedName>
</protein>
<organism evidence="1 2">
    <name type="scientific">Mycena belliarum</name>
    <dbReference type="NCBI Taxonomy" id="1033014"/>
    <lineage>
        <taxon>Eukaryota</taxon>
        <taxon>Fungi</taxon>
        <taxon>Dikarya</taxon>
        <taxon>Basidiomycota</taxon>
        <taxon>Agaricomycotina</taxon>
        <taxon>Agaricomycetes</taxon>
        <taxon>Agaricomycetidae</taxon>
        <taxon>Agaricales</taxon>
        <taxon>Marasmiineae</taxon>
        <taxon>Mycenaceae</taxon>
        <taxon>Mycena</taxon>
    </lineage>
</organism>
<feature type="non-terminal residue" evidence="1">
    <location>
        <position position="1"/>
    </location>
</feature>
<comment type="caution">
    <text evidence="1">The sequence shown here is derived from an EMBL/GenBank/DDBJ whole genome shotgun (WGS) entry which is preliminary data.</text>
</comment>
<dbReference type="AlphaFoldDB" id="A0AAD6TW39"/>
<evidence type="ECO:0000313" key="2">
    <source>
        <dbReference type="Proteomes" id="UP001222325"/>
    </source>
</evidence>